<evidence type="ECO:0000313" key="2">
    <source>
        <dbReference type="Proteomes" id="UP000053372"/>
    </source>
</evidence>
<sequence length="85" mass="9906">MVLHKKLIHQEAKKGQSFWVHYLHSHDLWKDAPLTRFEALKIMTTKVDKADGTGNFTHVEAIREFSKWKEEGSFLSQLELLKAIS</sequence>
<organism evidence="1 2">
    <name type="scientific">Mastigocoleus testarum BC008</name>
    <dbReference type="NCBI Taxonomy" id="371196"/>
    <lineage>
        <taxon>Bacteria</taxon>
        <taxon>Bacillati</taxon>
        <taxon>Cyanobacteriota</taxon>
        <taxon>Cyanophyceae</taxon>
        <taxon>Nostocales</taxon>
        <taxon>Hapalosiphonaceae</taxon>
        <taxon>Mastigocoleus</taxon>
    </lineage>
</organism>
<reference evidence="1 2" key="1">
    <citation type="journal article" date="2015" name="Genome Announc.">
        <title>Draft Genome of the Euendolithic (true boring) Cyanobacterium Mastigocoleus testarum strain BC008.</title>
        <authorList>
            <person name="Guida B.S."/>
            <person name="Garcia-Pichel F."/>
        </authorList>
    </citation>
    <scope>NUCLEOTIDE SEQUENCE [LARGE SCALE GENOMIC DNA]</scope>
    <source>
        <strain evidence="1 2">BC008</strain>
    </source>
</reference>
<dbReference type="AlphaFoldDB" id="A0A0V7ZFZ3"/>
<evidence type="ECO:0000313" key="1">
    <source>
        <dbReference type="EMBL" id="KST63493.1"/>
    </source>
</evidence>
<comment type="caution">
    <text evidence="1">The sequence shown here is derived from an EMBL/GenBank/DDBJ whole genome shotgun (WGS) entry which is preliminary data.</text>
</comment>
<protein>
    <submittedName>
        <fullName evidence="1">Uncharacterized protein</fullName>
    </submittedName>
</protein>
<gene>
    <name evidence="1" type="ORF">BC008_13600</name>
</gene>
<dbReference type="EMBL" id="LMTZ01000137">
    <property type="protein sequence ID" value="KST63493.1"/>
    <property type="molecule type" value="Genomic_DNA"/>
</dbReference>
<accession>A0A0V7ZFZ3</accession>
<dbReference type="Proteomes" id="UP000053372">
    <property type="component" value="Unassembled WGS sequence"/>
</dbReference>
<name>A0A0V7ZFZ3_9CYAN</name>
<proteinExistence type="predicted"/>
<keyword evidence="2" id="KW-1185">Reference proteome</keyword>